<dbReference type="EMBL" id="QMQX01000141">
    <property type="protein sequence ID" value="RLE50974.1"/>
    <property type="molecule type" value="Genomic_DNA"/>
</dbReference>
<evidence type="ECO:0000256" key="1">
    <source>
        <dbReference type="SAM" id="Phobius"/>
    </source>
</evidence>
<protein>
    <submittedName>
        <fullName evidence="2">Uncharacterized protein</fullName>
    </submittedName>
</protein>
<keyword evidence="1" id="KW-0812">Transmembrane</keyword>
<sequence>MRNLDVGLVRSCLDEAYERLKSEYVRSSVLSAVCEYAYRGILDLECWALFCAIAVFQVPVVSRLLPMFLFLYVI</sequence>
<feature type="transmembrane region" description="Helical" evidence="1">
    <location>
        <begin position="47"/>
        <end position="73"/>
    </location>
</feature>
<dbReference type="AlphaFoldDB" id="A0A497EUA7"/>
<organism evidence="2 3">
    <name type="scientific">Thermoproteota archaeon</name>
    <dbReference type="NCBI Taxonomy" id="2056631"/>
    <lineage>
        <taxon>Archaea</taxon>
        <taxon>Thermoproteota</taxon>
    </lineage>
</organism>
<comment type="caution">
    <text evidence="2">The sequence shown here is derived from an EMBL/GenBank/DDBJ whole genome shotgun (WGS) entry which is preliminary data.</text>
</comment>
<reference evidence="2 3" key="1">
    <citation type="submission" date="2018-06" db="EMBL/GenBank/DDBJ databases">
        <title>Extensive metabolic versatility and redundancy in microbially diverse, dynamic hydrothermal sediments.</title>
        <authorList>
            <person name="Dombrowski N."/>
            <person name="Teske A."/>
            <person name="Baker B.J."/>
        </authorList>
    </citation>
    <scope>NUCLEOTIDE SEQUENCE [LARGE SCALE GENOMIC DNA]</scope>
    <source>
        <strain evidence="2">B34_G17</strain>
    </source>
</reference>
<keyword evidence="1" id="KW-1133">Transmembrane helix</keyword>
<name>A0A497EUA7_9CREN</name>
<evidence type="ECO:0000313" key="3">
    <source>
        <dbReference type="Proteomes" id="UP000272051"/>
    </source>
</evidence>
<accession>A0A497EUA7</accession>
<gene>
    <name evidence="2" type="ORF">DRJ33_06760</name>
</gene>
<evidence type="ECO:0000313" key="2">
    <source>
        <dbReference type="EMBL" id="RLE50974.1"/>
    </source>
</evidence>
<dbReference type="Proteomes" id="UP000272051">
    <property type="component" value="Unassembled WGS sequence"/>
</dbReference>
<keyword evidence="1" id="KW-0472">Membrane</keyword>
<proteinExistence type="predicted"/>